<evidence type="ECO:0000256" key="1">
    <source>
        <dbReference type="SAM" id="Phobius"/>
    </source>
</evidence>
<name>A0A643K2T5_9EURY</name>
<accession>A0A643K2T5</accession>
<comment type="caution">
    <text evidence="2">The sequence shown here is derived from an EMBL/GenBank/DDBJ whole genome shotgun (WGS) entry which is preliminary data.</text>
</comment>
<gene>
    <name evidence="2" type="ORF">Hfx1149_11475</name>
</gene>
<proteinExistence type="predicted"/>
<dbReference type="EMBL" id="VZUS01000001">
    <property type="protein sequence ID" value="KAB1188621.1"/>
    <property type="molecule type" value="Genomic_DNA"/>
</dbReference>
<reference evidence="2" key="1">
    <citation type="submission" date="2019-09" db="EMBL/GenBank/DDBJ databases">
        <title>Genomic analysis of Haloferax sp. CBA1149.</title>
        <authorList>
            <person name="Roh S.W."/>
        </authorList>
    </citation>
    <scope>NUCLEOTIDE SEQUENCE</scope>
    <source>
        <strain evidence="2">CBA1149</strain>
    </source>
</reference>
<keyword evidence="1" id="KW-0812">Transmembrane</keyword>
<feature type="transmembrane region" description="Helical" evidence="1">
    <location>
        <begin position="20"/>
        <end position="39"/>
    </location>
</feature>
<keyword evidence="1" id="KW-1133">Transmembrane helix</keyword>
<dbReference type="AlphaFoldDB" id="A0A643K2T5"/>
<evidence type="ECO:0000313" key="2">
    <source>
        <dbReference type="EMBL" id="KAB1188621.1"/>
    </source>
</evidence>
<organism evidence="2">
    <name type="scientific">Haloferax sp. CBA1149</name>
    <dbReference type="NCBI Taxonomy" id="2650753"/>
    <lineage>
        <taxon>Archaea</taxon>
        <taxon>Methanobacteriati</taxon>
        <taxon>Methanobacteriota</taxon>
        <taxon>Stenosarchaea group</taxon>
        <taxon>Halobacteria</taxon>
        <taxon>Halobacteriales</taxon>
        <taxon>Haloferacaceae</taxon>
        <taxon>Haloferax</taxon>
    </lineage>
</organism>
<keyword evidence="1" id="KW-0472">Membrane</keyword>
<feature type="transmembrane region" description="Helical" evidence="1">
    <location>
        <begin position="45"/>
        <end position="71"/>
    </location>
</feature>
<protein>
    <submittedName>
        <fullName evidence="2">Uncharacterized protein</fullName>
    </submittedName>
</protein>
<sequence>MQTVSARAALRYATEDSMVALYGVVFGGWLLVTVAGFAFNSDTLGMMFVAGVLAFLAGGLAVATGLVAIAYKVVVDSRTA</sequence>